<protein>
    <submittedName>
        <fullName evidence="1">Uncharacterized protein</fullName>
    </submittedName>
</protein>
<reference evidence="1" key="1">
    <citation type="submission" date="2022-05" db="EMBL/GenBank/DDBJ databases">
        <title>Chromosome-level genome of Chaenocephalus aceratus.</title>
        <authorList>
            <person name="Park H."/>
        </authorList>
    </citation>
    <scope>NUCLEOTIDE SEQUENCE</scope>
    <source>
        <strain evidence="1">KU_202001</strain>
    </source>
</reference>
<accession>A0ACB9WBM1</accession>
<keyword evidence="2" id="KW-1185">Reference proteome</keyword>
<evidence type="ECO:0000313" key="2">
    <source>
        <dbReference type="Proteomes" id="UP001057452"/>
    </source>
</evidence>
<evidence type="ECO:0000313" key="1">
    <source>
        <dbReference type="EMBL" id="KAI4810544.1"/>
    </source>
</evidence>
<comment type="caution">
    <text evidence="1">The sequence shown here is derived from an EMBL/GenBank/DDBJ whole genome shotgun (WGS) entry which is preliminary data.</text>
</comment>
<dbReference type="EMBL" id="CM043800">
    <property type="protein sequence ID" value="KAI4810544.1"/>
    <property type="molecule type" value="Genomic_DNA"/>
</dbReference>
<sequence length="403" mass="43556">SVGQSPSNVCMFKMPSFRAWRRRVTLGDACTSGQFTESGQCCSLCPAGSLVLEKCGKEDTKCTPCPKGMFFSSDGLSPCIPCAKCPSGIPTHASCSGTQDTQCKCRIGHFFLSQHGLCAPCSKCTRAGEGVTRECGPQGDTQCQICAPGTFSEERISTKPCNTCTQCSDIEVEIRSCMPNSDTLCMDKKLHILSRPALDGSDAPREEEETSSATGMPNLPPKAEGRSNNILAYVSVLAAVVLGLIVYVAYKCWRSCKQKRALSKARAAELGTSPEGEKLQSDSGVFLDSHSIQDNQPSKGTKRDSKQDNRLYINLPPHRQEEVERLLQEREGQGWRQLGAALGYEPEQLDLFGRGEAPAHTLLSNWAQKEGSSLGLLFSALARIERSDVVTALNSPMQGVSVV</sequence>
<organism evidence="1 2">
    <name type="scientific">Chaenocephalus aceratus</name>
    <name type="common">Blackfin icefish</name>
    <name type="synonym">Chaenichthys aceratus</name>
    <dbReference type="NCBI Taxonomy" id="36190"/>
    <lineage>
        <taxon>Eukaryota</taxon>
        <taxon>Metazoa</taxon>
        <taxon>Chordata</taxon>
        <taxon>Craniata</taxon>
        <taxon>Vertebrata</taxon>
        <taxon>Euteleostomi</taxon>
        <taxon>Actinopterygii</taxon>
        <taxon>Neopterygii</taxon>
        <taxon>Teleostei</taxon>
        <taxon>Neoteleostei</taxon>
        <taxon>Acanthomorphata</taxon>
        <taxon>Eupercaria</taxon>
        <taxon>Perciformes</taxon>
        <taxon>Notothenioidei</taxon>
        <taxon>Channichthyidae</taxon>
        <taxon>Chaenocephalus</taxon>
    </lineage>
</organism>
<feature type="non-terminal residue" evidence="1">
    <location>
        <position position="1"/>
    </location>
</feature>
<name>A0ACB9WBM1_CHAAC</name>
<dbReference type="Proteomes" id="UP001057452">
    <property type="component" value="Chromosome 16"/>
</dbReference>
<proteinExistence type="predicted"/>
<gene>
    <name evidence="1" type="ORF">KUCAC02_013484</name>
</gene>